<evidence type="ECO:0000313" key="2">
    <source>
        <dbReference type="Proteomes" id="UP001354989"/>
    </source>
</evidence>
<protein>
    <recommendedName>
        <fullName evidence="3">Lipocalin-like domain-containing protein</fullName>
    </recommendedName>
</protein>
<gene>
    <name evidence="1" type="ORF">PEPS_39560</name>
</gene>
<keyword evidence="1" id="KW-0614">Plasmid</keyword>
<evidence type="ECO:0000313" key="1">
    <source>
        <dbReference type="EMBL" id="BDD01676.1"/>
    </source>
</evidence>
<organism evidence="1 2">
    <name type="scientific">Persicobacter psychrovividus</name>
    <dbReference type="NCBI Taxonomy" id="387638"/>
    <lineage>
        <taxon>Bacteria</taxon>
        <taxon>Pseudomonadati</taxon>
        <taxon>Bacteroidota</taxon>
        <taxon>Cytophagia</taxon>
        <taxon>Cytophagales</taxon>
        <taxon>Persicobacteraceae</taxon>
        <taxon>Persicobacter</taxon>
    </lineage>
</organism>
<dbReference type="RefSeq" id="WP_332921819.1">
    <property type="nucleotide sequence ID" value="NZ_AP025295.1"/>
</dbReference>
<proteinExistence type="predicted"/>
<dbReference type="EMBL" id="AP025295">
    <property type="protein sequence ID" value="BDD01676.1"/>
    <property type="molecule type" value="Genomic_DNA"/>
</dbReference>
<evidence type="ECO:0008006" key="3">
    <source>
        <dbReference type="Google" id="ProtNLM"/>
    </source>
</evidence>
<dbReference type="Proteomes" id="UP001354989">
    <property type="component" value="Plasmid pPP3"/>
</dbReference>
<geneLocation type="plasmid" evidence="1 2">
    <name>pPP3</name>
</geneLocation>
<name>A0ABN6LET3_9BACT</name>
<keyword evidence="2" id="KW-1185">Reference proteome</keyword>
<reference evidence="1 2" key="1">
    <citation type="submission" date="2021-12" db="EMBL/GenBank/DDBJ databases">
        <title>Genome sequencing of bacteria with rrn-lacking chromosome and rrn-plasmid.</title>
        <authorList>
            <person name="Anda M."/>
            <person name="Iwasaki W."/>
        </authorList>
    </citation>
    <scope>NUCLEOTIDE SEQUENCE [LARGE SCALE GENOMIC DNA]</scope>
    <source>
        <strain evidence="1 2">NBRC 101262</strain>
        <plasmid evidence="1 2">pPP3</plasmid>
    </source>
</reference>
<sequence length="196" mass="22457">MIIQNRKLLLLGFIVTLFCIVSCQKDDDEATAMPSDFEFSAGYYQFSSGVFNEDFKIEVDGNSKQLTKGEDASDYLENSLLMLFSPCNSSETYLHFDENNEVYLVCQDGARQFLGVYSQEVEDRLVRLDLQSPVEYRMIMEDIVDGEGEVTTRIRAFPMPSRVDRSWNLKETIEANKDLIQFVDITVKATYSNTLN</sequence>
<accession>A0ABN6LET3</accession>